<keyword evidence="3" id="KW-1185">Reference proteome</keyword>
<keyword evidence="1" id="KW-0812">Transmembrane</keyword>
<sequence>MLPSDSTSSSNKKYKNPLHILEVFTGIFTILHLHVFLKAICSDTVWPLCVAYDSLIAVGKQLRVRVIWSMMRIKTHNYTRAVGRENARTRDTNYKLHKFDKNIVNILVKKINRTRPLERPKTWWIDVIAKDLIEIEHNVPYESTYDSERWRDLLKTAMVPNLMNHVVDAEKS</sequence>
<accession>A0A6G0TYU5</accession>
<protein>
    <submittedName>
        <fullName evidence="2">Uncharacterized protein</fullName>
    </submittedName>
</protein>
<name>A0A6G0TYU5_APHGL</name>
<evidence type="ECO:0000313" key="2">
    <source>
        <dbReference type="EMBL" id="KAE9541622.1"/>
    </source>
</evidence>
<comment type="caution">
    <text evidence="2">The sequence shown here is derived from an EMBL/GenBank/DDBJ whole genome shotgun (WGS) entry which is preliminary data.</text>
</comment>
<evidence type="ECO:0000256" key="1">
    <source>
        <dbReference type="SAM" id="Phobius"/>
    </source>
</evidence>
<dbReference type="AlphaFoldDB" id="A0A6G0TYU5"/>
<reference evidence="2 3" key="1">
    <citation type="submission" date="2019-08" db="EMBL/GenBank/DDBJ databases">
        <title>The genome of the soybean aphid Biotype 1, its phylome, world population structure and adaptation to the North American continent.</title>
        <authorList>
            <person name="Giordano R."/>
            <person name="Donthu R.K."/>
            <person name="Hernandez A.G."/>
            <person name="Wright C.L."/>
            <person name="Zimin A.V."/>
        </authorList>
    </citation>
    <scope>NUCLEOTIDE SEQUENCE [LARGE SCALE GENOMIC DNA]</scope>
    <source>
        <tissue evidence="2">Whole aphids</tissue>
    </source>
</reference>
<dbReference type="EMBL" id="VYZN01000012">
    <property type="protein sequence ID" value="KAE9541622.1"/>
    <property type="molecule type" value="Genomic_DNA"/>
</dbReference>
<dbReference type="OrthoDB" id="6640335at2759"/>
<keyword evidence="1" id="KW-0472">Membrane</keyword>
<keyword evidence="1" id="KW-1133">Transmembrane helix</keyword>
<organism evidence="2 3">
    <name type="scientific">Aphis glycines</name>
    <name type="common">Soybean aphid</name>
    <dbReference type="NCBI Taxonomy" id="307491"/>
    <lineage>
        <taxon>Eukaryota</taxon>
        <taxon>Metazoa</taxon>
        <taxon>Ecdysozoa</taxon>
        <taxon>Arthropoda</taxon>
        <taxon>Hexapoda</taxon>
        <taxon>Insecta</taxon>
        <taxon>Pterygota</taxon>
        <taxon>Neoptera</taxon>
        <taxon>Paraneoptera</taxon>
        <taxon>Hemiptera</taxon>
        <taxon>Sternorrhyncha</taxon>
        <taxon>Aphidomorpha</taxon>
        <taxon>Aphidoidea</taxon>
        <taxon>Aphididae</taxon>
        <taxon>Aphidini</taxon>
        <taxon>Aphis</taxon>
        <taxon>Aphis</taxon>
    </lineage>
</organism>
<evidence type="ECO:0000313" key="3">
    <source>
        <dbReference type="Proteomes" id="UP000475862"/>
    </source>
</evidence>
<feature type="transmembrane region" description="Helical" evidence="1">
    <location>
        <begin position="20"/>
        <end position="37"/>
    </location>
</feature>
<proteinExistence type="predicted"/>
<gene>
    <name evidence="2" type="ORF">AGLY_003613</name>
</gene>
<dbReference type="Proteomes" id="UP000475862">
    <property type="component" value="Unassembled WGS sequence"/>
</dbReference>